<feature type="domain" description="Carrier" evidence="7">
    <location>
        <begin position="1"/>
        <end position="77"/>
    </location>
</feature>
<evidence type="ECO:0000256" key="5">
    <source>
        <dbReference type="ARBA" id="ARBA00023098"/>
    </source>
</evidence>
<evidence type="ECO:0000313" key="9">
    <source>
        <dbReference type="Proteomes" id="UP000660680"/>
    </source>
</evidence>
<keyword evidence="6" id="KW-0275">Fatty acid biosynthesis</keyword>
<gene>
    <name evidence="8" type="primary">acpP</name>
    <name evidence="8" type="ORF">GCM10010171_50910</name>
</gene>
<evidence type="ECO:0000256" key="1">
    <source>
        <dbReference type="ARBA" id="ARBA00022450"/>
    </source>
</evidence>
<dbReference type="GO" id="GO:0016020">
    <property type="term" value="C:membrane"/>
    <property type="evidence" value="ECO:0007669"/>
    <property type="project" value="GOC"/>
</dbReference>
<evidence type="ECO:0000313" key="8">
    <source>
        <dbReference type="EMBL" id="GGS49603.1"/>
    </source>
</evidence>
<dbReference type="InterPro" id="IPR036736">
    <property type="entry name" value="ACP-like_sf"/>
</dbReference>
<keyword evidence="2" id="KW-0444">Lipid biosynthesis</keyword>
<evidence type="ECO:0000256" key="4">
    <source>
        <dbReference type="ARBA" id="ARBA00022832"/>
    </source>
</evidence>
<name>A0A918LHV5_9PSEU</name>
<dbReference type="Gene3D" id="1.10.1200.10">
    <property type="entry name" value="ACP-like"/>
    <property type="match status" value="1"/>
</dbReference>
<reference evidence="8" key="2">
    <citation type="submission" date="2020-09" db="EMBL/GenBank/DDBJ databases">
        <authorList>
            <person name="Sun Q."/>
            <person name="Ohkuma M."/>
        </authorList>
    </citation>
    <scope>NUCLEOTIDE SEQUENCE</scope>
    <source>
        <strain evidence="8">JCM 3276</strain>
    </source>
</reference>
<dbReference type="PANTHER" id="PTHR20863">
    <property type="entry name" value="ACYL CARRIER PROTEIN"/>
    <property type="match status" value="1"/>
</dbReference>
<protein>
    <submittedName>
        <fullName evidence="8">Acyl carrier protein</fullName>
    </submittedName>
</protein>
<keyword evidence="9" id="KW-1185">Reference proteome</keyword>
<dbReference type="Pfam" id="PF00550">
    <property type="entry name" value="PP-binding"/>
    <property type="match status" value="1"/>
</dbReference>
<dbReference type="AlphaFoldDB" id="A0A918LHV5"/>
<reference evidence="8" key="1">
    <citation type="journal article" date="2014" name="Int. J. Syst. Evol. Microbiol.">
        <title>Complete genome sequence of Corynebacterium casei LMG S-19264T (=DSM 44701T), isolated from a smear-ripened cheese.</title>
        <authorList>
            <consortium name="US DOE Joint Genome Institute (JGI-PGF)"/>
            <person name="Walter F."/>
            <person name="Albersmeier A."/>
            <person name="Kalinowski J."/>
            <person name="Ruckert C."/>
        </authorList>
    </citation>
    <scope>NUCLEOTIDE SEQUENCE</scope>
    <source>
        <strain evidence="8">JCM 3276</strain>
    </source>
</reference>
<comment type="caution">
    <text evidence="8">The sequence shown here is derived from an EMBL/GenBank/DDBJ whole genome shotgun (WGS) entry which is preliminary data.</text>
</comment>
<dbReference type="GO" id="GO:0000035">
    <property type="term" value="F:acyl binding"/>
    <property type="evidence" value="ECO:0007669"/>
    <property type="project" value="TreeGrafter"/>
</dbReference>
<dbReference type="RefSeq" id="WP_189213106.1">
    <property type="nucleotide sequence ID" value="NZ_BMRB01000005.1"/>
</dbReference>
<evidence type="ECO:0000256" key="6">
    <source>
        <dbReference type="ARBA" id="ARBA00023160"/>
    </source>
</evidence>
<dbReference type="InterPro" id="IPR003231">
    <property type="entry name" value="ACP"/>
</dbReference>
<dbReference type="InterPro" id="IPR009081">
    <property type="entry name" value="PP-bd_ACP"/>
</dbReference>
<evidence type="ECO:0000259" key="7">
    <source>
        <dbReference type="PROSITE" id="PS50075"/>
    </source>
</evidence>
<keyword evidence="1" id="KW-0596">Phosphopantetheine</keyword>
<dbReference type="GO" id="GO:0000036">
    <property type="term" value="F:acyl carrier activity"/>
    <property type="evidence" value="ECO:0007669"/>
    <property type="project" value="TreeGrafter"/>
</dbReference>
<proteinExistence type="predicted"/>
<keyword evidence="3" id="KW-0597">Phosphoprotein</keyword>
<dbReference type="PROSITE" id="PS50075">
    <property type="entry name" value="CARRIER"/>
    <property type="match status" value="1"/>
</dbReference>
<evidence type="ECO:0000256" key="3">
    <source>
        <dbReference type="ARBA" id="ARBA00022553"/>
    </source>
</evidence>
<dbReference type="GO" id="GO:0005829">
    <property type="term" value="C:cytosol"/>
    <property type="evidence" value="ECO:0007669"/>
    <property type="project" value="TreeGrafter"/>
</dbReference>
<dbReference type="SUPFAM" id="SSF47336">
    <property type="entry name" value="ACP-like"/>
    <property type="match status" value="1"/>
</dbReference>
<dbReference type="PANTHER" id="PTHR20863:SF76">
    <property type="entry name" value="CARRIER DOMAIN-CONTAINING PROTEIN"/>
    <property type="match status" value="1"/>
</dbReference>
<dbReference type="EMBL" id="BMRB01000005">
    <property type="protein sequence ID" value="GGS49603.1"/>
    <property type="molecule type" value="Genomic_DNA"/>
</dbReference>
<organism evidence="8 9">
    <name type="scientific">Actinokineospora fastidiosa</name>
    <dbReference type="NCBI Taxonomy" id="1816"/>
    <lineage>
        <taxon>Bacteria</taxon>
        <taxon>Bacillati</taxon>
        <taxon>Actinomycetota</taxon>
        <taxon>Actinomycetes</taxon>
        <taxon>Pseudonocardiales</taxon>
        <taxon>Pseudonocardiaceae</taxon>
        <taxon>Actinokineospora</taxon>
    </lineage>
</organism>
<evidence type="ECO:0000256" key="2">
    <source>
        <dbReference type="ARBA" id="ARBA00022516"/>
    </source>
</evidence>
<keyword evidence="4" id="KW-0276">Fatty acid metabolism</keyword>
<accession>A0A918LHV5</accession>
<keyword evidence="5" id="KW-0443">Lipid metabolism</keyword>
<dbReference type="Proteomes" id="UP000660680">
    <property type="component" value="Unassembled WGS sequence"/>
</dbReference>
<dbReference type="GO" id="GO:0009245">
    <property type="term" value="P:lipid A biosynthetic process"/>
    <property type="evidence" value="ECO:0007669"/>
    <property type="project" value="TreeGrafter"/>
</dbReference>
<sequence length="82" mass="9240">MDTDRIRETIIGFLRQVDGVPEHPSTEATFDELGVDSMSTMDLLLLVEKEFGIEIPDDRLPTITTVDRMVDFVASADQEARK</sequence>